<proteinExistence type="predicted"/>
<evidence type="ECO:0000313" key="2">
    <source>
        <dbReference type="Proteomes" id="UP000663722"/>
    </source>
</evidence>
<dbReference type="KEGG" id="dmm:dnm_067930"/>
<organism evidence="1 2">
    <name type="scientific">Desulfonema magnum</name>
    <dbReference type="NCBI Taxonomy" id="45655"/>
    <lineage>
        <taxon>Bacteria</taxon>
        <taxon>Pseudomonadati</taxon>
        <taxon>Thermodesulfobacteriota</taxon>
        <taxon>Desulfobacteria</taxon>
        <taxon>Desulfobacterales</taxon>
        <taxon>Desulfococcaceae</taxon>
        <taxon>Desulfonema</taxon>
    </lineage>
</organism>
<gene>
    <name evidence="1" type="ORF">dnm_067930</name>
</gene>
<protein>
    <submittedName>
        <fullName evidence="1">Uncharacterized protein</fullName>
    </submittedName>
</protein>
<dbReference type="EMBL" id="CP061800">
    <property type="protein sequence ID" value="QTA90732.1"/>
    <property type="molecule type" value="Genomic_DNA"/>
</dbReference>
<sequence>MCGRTRMKTTRTIDKKGDTAYKLRPYLLKIYRKISDTA</sequence>
<reference evidence="1" key="1">
    <citation type="journal article" date="2021" name="Microb. Physiol.">
        <title>Proteogenomic Insights into the Physiology of Marine, Sulfate-Reducing, Filamentous Desulfonema limicola and Desulfonema magnum.</title>
        <authorList>
            <person name="Schnaars V."/>
            <person name="Wohlbrand L."/>
            <person name="Scheve S."/>
            <person name="Hinrichs C."/>
            <person name="Reinhardt R."/>
            <person name="Rabus R."/>
        </authorList>
    </citation>
    <scope>NUCLEOTIDE SEQUENCE</scope>
    <source>
        <strain evidence="1">4be13</strain>
    </source>
</reference>
<dbReference type="AlphaFoldDB" id="A0A975GRA9"/>
<dbReference type="Proteomes" id="UP000663722">
    <property type="component" value="Chromosome"/>
</dbReference>
<keyword evidence="2" id="KW-1185">Reference proteome</keyword>
<evidence type="ECO:0000313" key="1">
    <source>
        <dbReference type="EMBL" id="QTA90732.1"/>
    </source>
</evidence>
<name>A0A975GRA9_9BACT</name>
<accession>A0A975GRA9</accession>